<evidence type="ECO:0000259" key="3">
    <source>
        <dbReference type="Pfam" id="PF01425"/>
    </source>
</evidence>
<keyword evidence="2" id="KW-0378">Hydrolase</keyword>
<evidence type="ECO:0000256" key="2">
    <source>
        <dbReference type="ARBA" id="ARBA00022801"/>
    </source>
</evidence>
<dbReference type="Pfam" id="PF01425">
    <property type="entry name" value="Amidase"/>
    <property type="match status" value="1"/>
</dbReference>
<feature type="domain" description="Amidase" evidence="3">
    <location>
        <begin position="77"/>
        <end position="525"/>
    </location>
</feature>
<dbReference type="OrthoDB" id="6428749at2759"/>
<dbReference type="STRING" id="158607.A0A2P5I9T1"/>
<dbReference type="InParanoid" id="A0A2P5I9T1"/>
<dbReference type="Proteomes" id="UP000094444">
    <property type="component" value="Unassembled WGS sequence"/>
</dbReference>
<dbReference type="InterPro" id="IPR023631">
    <property type="entry name" value="Amidase_dom"/>
</dbReference>
<protein>
    <submittedName>
        <fullName evidence="4">Amidase</fullName>
    </submittedName>
</protein>
<accession>A0A2P5I9T1</accession>
<dbReference type="PIRSF" id="PIRSF001221">
    <property type="entry name" value="Amidase_fungi"/>
    <property type="match status" value="1"/>
</dbReference>
<dbReference type="InterPro" id="IPR036928">
    <property type="entry name" value="AS_sf"/>
</dbReference>
<dbReference type="AlphaFoldDB" id="A0A2P5I9T1"/>
<evidence type="ECO:0000256" key="1">
    <source>
        <dbReference type="ARBA" id="ARBA00009199"/>
    </source>
</evidence>
<keyword evidence="5" id="KW-1185">Reference proteome</keyword>
<dbReference type="SUPFAM" id="SSF75304">
    <property type="entry name" value="Amidase signature (AS) enzymes"/>
    <property type="match status" value="1"/>
</dbReference>
<evidence type="ECO:0000313" key="4">
    <source>
        <dbReference type="EMBL" id="POS79260.1"/>
    </source>
</evidence>
<dbReference type="PANTHER" id="PTHR46072:SF4">
    <property type="entry name" value="AMIDASE C550.07-RELATED"/>
    <property type="match status" value="1"/>
</dbReference>
<organism evidence="4 5">
    <name type="scientific">Diaporthe helianthi</name>
    <dbReference type="NCBI Taxonomy" id="158607"/>
    <lineage>
        <taxon>Eukaryota</taxon>
        <taxon>Fungi</taxon>
        <taxon>Dikarya</taxon>
        <taxon>Ascomycota</taxon>
        <taxon>Pezizomycotina</taxon>
        <taxon>Sordariomycetes</taxon>
        <taxon>Sordariomycetidae</taxon>
        <taxon>Diaporthales</taxon>
        <taxon>Diaporthaceae</taxon>
        <taxon>Diaporthe</taxon>
    </lineage>
</organism>
<sequence length="541" mass="58147">MKWWGKTAKISIDIRDESIPKEWLLEPEHLPSKEQHSVLDVPEGSGSLTAEEIEMTNADVDSLLEAYQTHKWTVRQVTTAFLKKAVVINQLTNFVTEFLPEEALSQADSLDAHLASTNTLKGSLHGIPTSLAEPIPLGNHITHSGIVSRITTCDPAPTEDAPLIHNLKRAGAVIHLRTNVNQGLIGTGCENNVMGRTLNPHDRRLSPGGPCGGEGVSVGAGCTVLGVGLDVGIPAAFGGCYGFKPTAGRVPSEWAIGAEDGEGGGARCVVGPLARSADGLQAWMKAVLDEKADMSPASAPWRSVPELGSFTVGVMWDDGIVKPHPPVRRALRTAVDKIRAAGVQVVEWVPHDRARGYAMLAPLCFPDGGKRYLDEFDKSGERPVTSVVQALDDQTKESCGVSVAGLEDPQTLAQERESYQREHDALMAERGVDFILGPAYVGAGALHDDAKYPLYTSIWNILDLPSVVVPSGLRSDKVVDVKDETYVPKSNIDKETWGAYDPESVDRFPIALQLAGKRAEDEQVLSAAGVLDKIFKEGSQP</sequence>
<evidence type="ECO:0000313" key="5">
    <source>
        <dbReference type="Proteomes" id="UP000094444"/>
    </source>
</evidence>
<dbReference type="Gene3D" id="3.90.1300.10">
    <property type="entry name" value="Amidase signature (AS) domain"/>
    <property type="match status" value="1"/>
</dbReference>
<comment type="caution">
    <text evidence="4">The sequence shown here is derived from an EMBL/GenBank/DDBJ whole genome shotgun (WGS) entry which is preliminary data.</text>
</comment>
<comment type="similarity">
    <text evidence="1">Belongs to the amidase family.</text>
</comment>
<proteinExistence type="inferred from homology"/>
<dbReference type="EMBL" id="MAVT02000127">
    <property type="protein sequence ID" value="POS79260.1"/>
    <property type="molecule type" value="Genomic_DNA"/>
</dbReference>
<gene>
    <name evidence="4" type="ORF">DHEL01_v202350</name>
</gene>
<dbReference type="GO" id="GO:0016787">
    <property type="term" value="F:hydrolase activity"/>
    <property type="evidence" value="ECO:0007669"/>
    <property type="project" value="UniProtKB-KW"/>
</dbReference>
<name>A0A2P5I9T1_DIAHE</name>
<reference evidence="4" key="1">
    <citation type="submission" date="2017-09" db="EMBL/GenBank/DDBJ databases">
        <title>Polyketide synthases of a Diaporthe helianthi virulent isolate.</title>
        <authorList>
            <person name="Baroncelli R."/>
        </authorList>
    </citation>
    <scope>NUCLEOTIDE SEQUENCE [LARGE SCALE GENOMIC DNA]</scope>
    <source>
        <strain evidence="4">7/96</strain>
    </source>
</reference>
<dbReference type="PANTHER" id="PTHR46072">
    <property type="entry name" value="AMIDASE-RELATED-RELATED"/>
    <property type="match status" value="1"/>
</dbReference>